<dbReference type="InterPro" id="IPR017850">
    <property type="entry name" value="Alkaline_phosphatase_core_sf"/>
</dbReference>
<dbReference type="GO" id="GO:0005886">
    <property type="term" value="C:plasma membrane"/>
    <property type="evidence" value="ECO:0007669"/>
    <property type="project" value="UniProtKB-SubCell"/>
</dbReference>
<keyword evidence="2" id="KW-1003">Cell membrane</keyword>
<feature type="transmembrane region" description="Helical" evidence="7">
    <location>
        <begin position="180"/>
        <end position="200"/>
    </location>
</feature>
<keyword evidence="3" id="KW-0808">Transferase</keyword>
<feature type="transmembrane region" description="Helical" evidence="7">
    <location>
        <begin position="153"/>
        <end position="173"/>
    </location>
</feature>
<evidence type="ECO:0000256" key="3">
    <source>
        <dbReference type="ARBA" id="ARBA00022679"/>
    </source>
</evidence>
<evidence type="ECO:0000256" key="2">
    <source>
        <dbReference type="ARBA" id="ARBA00022475"/>
    </source>
</evidence>
<dbReference type="SUPFAM" id="SSF53649">
    <property type="entry name" value="Alkaline phosphatase-like"/>
    <property type="match status" value="1"/>
</dbReference>
<dbReference type="Gene3D" id="3.40.720.10">
    <property type="entry name" value="Alkaline Phosphatase, subunit A"/>
    <property type="match status" value="1"/>
</dbReference>
<comment type="subcellular location">
    <subcellularLocation>
        <location evidence="1">Cell membrane</location>
        <topology evidence="1">Multi-pass membrane protein</topology>
    </subcellularLocation>
</comment>
<proteinExistence type="predicted"/>
<dbReference type="InterPro" id="IPR058130">
    <property type="entry name" value="PEA_transf_C"/>
</dbReference>
<feature type="transmembrane region" description="Helical" evidence="7">
    <location>
        <begin position="50"/>
        <end position="67"/>
    </location>
</feature>
<dbReference type="GO" id="GO:0016787">
    <property type="term" value="F:hydrolase activity"/>
    <property type="evidence" value="ECO:0007669"/>
    <property type="project" value="UniProtKB-KW"/>
</dbReference>
<evidence type="ECO:0000313" key="10">
    <source>
        <dbReference type="Proteomes" id="UP000749334"/>
    </source>
</evidence>
<keyword evidence="9" id="KW-0378">Hydrolase</keyword>
<evidence type="ECO:0000256" key="4">
    <source>
        <dbReference type="ARBA" id="ARBA00022692"/>
    </source>
</evidence>
<keyword evidence="4 7" id="KW-0812">Transmembrane</keyword>
<dbReference type="PANTHER" id="PTHR30443:SF0">
    <property type="entry name" value="PHOSPHOETHANOLAMINE TRANSFERASE EPTA"/>
    <property type="match status" value="1"/>
</dbReference>
<feature type="transmembrane region" description="Helical" evidence="7">
    <location>
        <begin position="103"/>
        <end position="123"/>
    </location>
</feature>
<evidence type="ECO:0000256" key="7">
    <source>
        <dbReference type="SAM" id="Phobius"/>
    </source>
</evidence>
<dbReference type="EMBL" id="DYVQ01000022">
    <property type="protein sequence ID" value="HJF73087.1"/>
    <property type="molecule type" value="Genomic_DNA"/>
</dbReference>
<evidence type="ECO:0000256" key="1">
    <source>
        <dbReference type="ARBA" id="ARBA00004651"/>
    </source>
</evidence>
<evidence type="ECO:0000256" key="6">
    <source>
        <dbReference type="ARBA" id="ARBA00023136"/>
    </source>
</evidence>
<gene>
    <name evidence="9" type="ORF">K8W15_02630</name>
</gene>
<dbReference type="Pfam" id="PF00884">
    <property type="entry name" value="Sulfatase"/>
    <property type="match status" value="1"/>
</dbReference>
<dbReference type="InterPro" id="IPR040423">
    <property type="entry name" value="PEA_transferase"/>
</dbReference>
<evidence type="ECO:0000313" key="9">
    <source>
        <dbReference type="EMBL" id="HJF73087.1"/>
    </source>
</evidence>
<name>A0A921L0L9_9PAST</name>
<sequence length="576" mass="66871">MKIRKRLRQIGEAFLFLLTVVSDTLRQFIIKLRMSRANMNLSVKNNLKNFLLIGIYSVILLFSEILYRNIFSIPSLTRYFESYIIIFILVSLFFFSKYRITKFLIAFFYFLCVVVNNVHFQIYQSWINGTNYFLMLKELSEVTHAGMGMYEKWFGSMIWGVVDVSIFISISYFRKNKSKYAITDILFLLSMIYIFIRSFYTSQELGISPSSNYSRIKANYFSFGYFIGRVLPYNVLNLSDIPEYIYPQPPISTEPKIKNIVFIMGESEAASHLSYFGYDRDTTPFLKELSKQHPDAVIMKTYSAAFMTAVSLPILFNAIPHPNGMNQIMRGDTNLFNLAKQQNYQTYFYSSQPENQMMIMNLIGRKWIDILRFPTDEGYKISELMPDKNLLPHLFSLNLDKGNNFVVLHQRGSHSVYGEALTEDEKIFKGKTQLDEYDNTIFNTDKIIQQTYHYLSQREKDDWILIYTSDHGQNVTSKIQNQGTQATDNYVVPLVIYSPNREIQQKVKTVFQKCEIAFHQQLATLLIDLMGYDMPIAGCSYGTVTGNFITGDVGYLNINADGRSEYVYPKRGGIKN</sequence>
<dbReference type="PANTHER" id="PTHR30443">
    <property type="entry name" value="INNER MEMBRANE PROTEIN"/>
    <property type="match status" value="1"/>
</dbReference>
<dbReference type="GO" id="GO:0009244">
    <property type="term" value="P:lipopolysaccharide core region biosynthetic process"/>
    <property type="evidence" value="ECO:0007669"/>
    <property type="project" value="TreeGrafter"/>
</dbReference>
<comment type="caution">
    <text evidence="9">The sequence shown here is derived from an EMBL/GenBank/DDBJ whole genome shotgun (WGS) entry which is preliminary data.</text>
</comment>
<dbReference type="InterPro" id="IPR000917">
    <property type="entry name" value="Sulfatase_N"/>
</dbReference>
<keyword evidence="5 7" id="KW-1133">Transmembrane helix</keyword>
<dbReference type="GO" id="GO:0016776">
    <property type="term" value="F:phosphotransferase activity, phosphate group as acceptor"/>
    <property type="evidence" value="ECO:0007669"/>
    <property type="project" value="TreeGrafter"/>
</dbReference>
<feature type="transmembrane region" description="Helical" evidence="7">
    <location>
        <begin position="79"/>
        <end position="96"/>
    </location>
</feature>
<evidence type="ECO:0000259" key="8">
    <source>
        <dbReference type="Pfam" id="PF00884"/>
    </source>
</evidence>
<dbReference type="Proteomes" id="UP000749334">
    <property type="component" value="Unassembled WGS sequence"/>
</dbReference>
<feature type="domain" description="Sulfatase N-terminal" evidence="8">
    <location>
        <begin position="258"/>
        <end position="532"/>
    </location>
</feature>
<evidence type="ECO:0000256" key="5">
    <source>
        <dbReference type="ARBA" id="ARBA00022989"/>
    </source>
</evidence>
<dbReference type="AlphaFoldDB" id="A0A921L0L9"/>
<organism evidence="9 10">
    <name type="scientific">Gallibacterium anatis</name>
    <dbReference type="NCBI Taxonomy" id="750"/>
    <lineage>
        <taxon>Bacteria</taxon>
        <taxon>Pseudomonadati</taxon>
        <taxon>Pseudomonadota</taxon>
        <taxon>Gammaproteobacteria</taxon>
        <taxon>Pasteurellales</taxon>
        <taxon>Pasteurellaceae</taxon>
        <taxon>Gallibacterium</taxon>
    </lineage>
</organism>
<protein>
    <submittedName>
        <fullName evidence="9">Sulfatase-like hydrolase/transferase</fullName>
    </submittedName>
</protein>
<dbReference type="CDD" id="cd16017">
    <property type="entry name" value="LptA"/>
    <property type="match status" value="1"/>
</dbReference>
<reference evidence="9" key="2">
    <citation type="submission" date="2021-09" db="EMBL/GenBank/DDBJ databases">
        <authorList>
            <person name="Gilroy R."/>
        </authorList>
    </citation>
    <scope>NUCLEOTIDE SEQUENCE</scope>
    <source>
        <strain evidence="9">ChiHjej11B10-15683</strain>
    </source>
</reference>
<reference evidence="9" key="1">
    <citation type="journal article" date="2021" name="PeerJ">
        <title>Extensive microbial diversity within the chicken gut microbiome revealed by metagenomics and culture.</title>
        <authorList>
            <person name="Gilroy R."/>
            <person name="Ravi A."/>
            <person name="Getino M."/>
            <person name="Pursley I."/>
            <person name="Horton D.L."/>
            <person name="Alikhan N.F."/>
            <person name="Baker D."/>
            <person name="Gharbi K."/>
            <person name="Hall N."/>
            <person name="Watson M."/>
            <person name="Adriaenssens E.M."/>
            <person name="Foster-Nyarko E."/>
            <person name="Jarju S."/>
            <person name="Secka A."/>
            <person name="Antonio M."/>
            <person name="Oren A."/>
            <person name="Chaudhuri R.R."/>
            <person name="La Ragione R."/>
            <person name="Hildebrand F."/>
            <person name="Pallen M.J."/>
        </authorList>
    </citation>
    <scope>NUCLEOTIDE SEQUENCE</scope>
    <source>
        <strain evidence="9">ChiHjej11B10-15683</strain>
    </source>
</reference>
<accession>A0A921L0L9</accession>
<keyword evidence="6 7" id="KW-0472">Membrane</keyword>